<evidence type="ECO:0000313" key="2">
    <source>
        <dbReference type="Proteomes" id="UP001612928"/>
    </source>
</evidence>
<sequence>MRPIPFDLHVTITGGTPDEIQRAAYPVAQRFYGGDAEIDVLSAKAEPDPEAPERFRATIVFRRIATHGE</sequence>
<evidence type="ECO:0008006" key="3">
    <source>
        <dbReference type="Google" id="ProtNLM"/>
    </source>
</evidence>
<reference evidence="1 2" key="1">
    <citation type="submission" date="2024-10" db="EMBL/GenBank/DDBJ databases">
        <title>The Natural Products Discovery Center: Release of the First 8490 Sequenced Strains for Exploring Actinobacteria Biosynthetic Diversity.</title>
        <authorList>
            <person name="Kalkreuter E."/>
            <person name="Kautsar S.A."/>
            <person name="Yang D."/>
            <person name="Bader C.D."/>
            <person name="Teijaro C.N."/>
            <person name="Fluegel L."/>
            <person name="Davis C.M."/>
            <person name="Simpson J.R."/>
            <person name="Lauterbach L."/>
            <person name="Steele A.D."/>
            <person name="Gui C."/>
            <person name="Meng S."/>
            <person name="Li G."/>
            <person name="Viehrig K."/>
            <person name="Ye F."/>
            <person name="Su P."/>
            <person name="Kiefer A.F."/>
            <person name="Nichols A."/>
            <person name="Cepeda A.J."/>
            <person name="Yan W."/>
            <person name="Fan B."/>
            <person name="Jiang Y."/>
            <person name="Adhikari A."/>
            <person name="Zheng C.-J."/>
            <person name="Schuster L."/>
            <person name="Cowan T.M."/>
            <person name="Smanski M.J."/>
            <person name="Chevrette M.G."/>
            <person name="De Carvalho L.P.S."/>
            <person name="Shen B."/>
        </authorList>
    </citation>
    <scope>NUCLEOTIDE SEQUENCE [LARGE SCALE GENOMIC DNA]</scope>
    <source>
        <strain evidence="1 2">NPDC049503</strain>
    </source>
</reference>
<protein>
    <recommendedName>
        <fullName evidence="3">Dodecin domain-containing protein</fullName>
    </recommendedName>
</protein>
<dbReference type="Proteomes" id="UP001612928">
    <property type="component" value="Unassembled WGS sequence"/>
</dbReference>
<dbReference type="EMBL" id="JBITMB010000006">
    <property type="protein sequence ID" value="MFI7443620.1"/>
    <property type="molecule type" value="Genomic_DNA"/>
</dbReference>
<gene>
    <name evidence="1" type="ORF">ACIBP5_26935</name>
</gene>
<name>A0ABW8AAD5_9ACTN</name>
<evidence type="ECO:0000313" key="1">
    <source>
        <dbReference type="EMBL" id="MFI7443620.1"/>
    </source>
</evidence>
<comment type="caution">
    <text evidence="1">The sequence shown here is derived from an EMBL/GenBank/DDBJ whole genome shotgun (WGS) entry which is preliminary data.</text>
</comment>
<proteinExistence type="predicted"/>
<accession>A0ABW8AAD5</accession>
<organism evidence="1 2">
    <name type="scientific">Nonomuraea indica</name>
    <dbReference type="NCBI Taxonomy" id="1581193"/>
    <lineage>
        <taxon>Bacteria</taxon>
        <taxon>Bacillati</taxon>
        <taxon>Actinomycetota</taxon>
        <taxon>Actinomycetes</taxon>
        <taxon>Streptosporangiales</taxon>
        <taxon>Streptosporangiaceae</taxon>
        <taxon>Nonomuraea</taxon>
    </lineage>
</organism>
<dbReference type="RefSeq" id="WP_397023786.1">
    <property type="nucleotide sequence ID" value="NZ_JBITMB010000006.1"/>
</dbReference>
<keyword evidence="2" id="KW-1185">Reference proteome</keyword>